<feature type="region of interest" description="Disordered" evidence="1">
    <location>
        <begin position="1"/>
        <end position="59"/>
    </location>
</feature>
<reference evidence="2 3" key="1">
    <citation type="journal article" date="2014" name="PLoS ONE">
        <title>Global Analysis of Gene Expression Profiles in Physic Nut (Jatropha curcas L.) Seedlings Exposed to Salt Stress.</title>
        <authorList>
            <person name="Zhang L."/>
            <person name="Zhang C."/>
            <person name="Wu P."/>
            <person name="Chen Y."/>
            <person name="Li M."/>
            <person name="Jiang H."/>
            <person name="Wu G."/>
        </authorList>
    </citation>
    <scope>NUCLEOTIDE SEQUENCE [LARGE SCALE GENOMIC DNA]</scope>
    <source>
        <strain evidence="3">cv. GZQX0401</strain>
        <tissue evidence="2">Young leaves</tissue>
    </source>
</reference>
<evidence type="ECO:0000313" key="2">
    <source>
        <dbReference type="EMBL" id="KDP20574.1"/>
    </source>
</evidence>
<dbReference type="EMBL" id="KK915773">
    <property type="protein sequence ID" value="KDP20574.1"/>
    <property type="molecule type" value="Genomic_DNA"/>
</dbReference>
<accession>A0A067JM52</accession>
<organism evidence="2 3">
    <name type="scientific">Jatropha curcas</name>
    <name type="common">Barbados nut</name>
    <dbReference type="NCBI Taxonomy" id="180498"/>
    <lineage>
        <taxon>Eukaryota</taxon>
        <taxon>Viridiplantae</taxon>
        <taxon>Streptophyta</taxon>
        <taxon>Embryophyta</taxon>
        <taxon>Tracheophyta</taxon>
        <taxon>Spermatophyta</taxon>
        <taxon>Magnoliopsida</taxon>
        <taxon>eudicotyledons</taxon>
        <taxon>Gunneridae</taxon>
        <taxon>Pentapetalae</taxon>
        <taxon>rosids</taxon>
        <taxon>fabids</taxon>
        <taxon>Malpighiales</taxon>
        <taxon>Euphorbiaceae</taxon>
        <taxon>Crotonoideae</taxon>
        <taxon>Jatropheae</taxon>
        <taxon>Jatropha</taxon>
    </lineage>
</organism>
<feature type="compositionally biased region" description="Gly residues" evidence="1">
    <location>
        <begin position="13"/>
        <end position="27"/>
    </location>
</feature>
<proteinExistence type="predicted"/>
<evidence type="ECO:0000256" key="1">
    <source>
        <dbReference type="SAM" id="MobiDB-lite"/>
    </source>
</evidence>
<sequence length="59" mass="5621">MTNFTLGSTVTSLGGGNGNGASVGGSGHAASNQGPGVASASSNPNLDDMPPRIASEFEA</sequence>
<evidence type="ECO:0000313" key="3">
    <source>
        <dbReference type="Proteomes" id="UP000027138"/>
    </source>
</evidence>
<dbReference type="Proteomes" id="UP000027138">
    <property type="component" value="Unassembled WGS sequence"/>
</dbReference>
<feature type="compositionally biased region" description="Low complexity" evidence="1">
    <location>
        <begin position="1"/>
        <end position="12"/>
    </location>
</feature>
<protein>
    <submittedName>
        <fullName evidence="2">Uncharacterized protein</fullName>
    </submittedName>
</protein>
<gene>
    <name evidence="2" type="ORF">JCGZ_04246</name>
</gene>
<keyword evidence="3" id="KW-1185">Reference proteome</keyword>
<dbReference type="AlphaFoldDB" id="A0A067JM52"/>
<name>A0A067JM52_JATCU</name>